<name>A0A0G4GT68_VITBC</name>
<feature type="signal peptide" evidence="2">
    <location>
        <begin position="1"/>
        <end position="24"/>
    </location>
</feature>
<feature type="region of interest" description="Disordered" evidence="1">
    <location>
        <begin position="143"/>
        <end position="212"/>
    </location>
</feature>
<gene>
    <name evidence="3" type="ORF">Vbra_6360</name>
</gene>
<proteinExistence type="predicted"/>
<keyword evidence="4" id="KW-1185">Reference proteome</keyword>
<reference evidence="3 4" key="1">
    <citation type="submission" date="2014-11" db="EMBL/GenBank/DDBJ databases">
        <authorList>
            <person name="Zhu J."/>
            <person name="Qi W."/>
            <person name="Song R."/>
        </authorList>
    </citation>
    <scope>NUCLEOTIDE SEQUENCE [LARGE SCALE GENOMIC DNA]</scope>
</reference>
<protein>
    <submittedName>
        <fullName evidence="3">Uncharacterized protein</fullName>
    </submittedName>
</protein>
<sequence length="230" mass="25086">MAPLQRLKPALFMALAATTTLSEAFGPPLLRRHLSARRRHLSNVHANGGPEHVENPMGLTNTERQVSLNQRQTALSLSSRSRHNSIQPTAATSLHSLRRPTRHEPFPISMSLTEVHSRRQALANIAALFLPALLMTTAAIAADESQPGSPPSGSSSPDVTTGPSSVESEEERLKRKKQLQEEARGGGKKKSTSYFEDLAKERERQAGRRKGRLETVEDMCEVIGRGCGGV</sequence>
<feature type="compositionally biased region" description="Polar residues" evidence="1">
    <location>
        <begin position="76"/>
        <end position="95"/>
    </location>
</feature>
<keyword evidence="2" id="KW-0732">Signal</keyword>
<evidence type="ECO:0000256" key="1">
    <source>
        <dbReference type="SAM" id="MobiDB-lite"/>
    </source>
</evidence>
<evidence type="ECO:0000313" key="3">
    <source>
        <dbReference type="EMBL" id="CEM33887.1"/>
    </source>
</evidence>
<evidence type="ECO:0000313" key="4">
    <source>
        <dbReference type="Proteomes" id="UP000041254"/>
    </source>
</evidence>
<dbReference type="InParanoid" id="A0A0G4GT68"/>
<evidence type="ECO:0000256" key="2">
    <source>
        <dbReference type="SAM" id="SignalP"/>
    </source>
</evidence>
<organism evidence="3 4">
    <name type="scientific">Vitrella brassicaformis (strain CCMP3155)</name>
    <dbReference type="NCBI Taxonomy" id="1169540"/>
    <lineage>
        <taxon>Eukaryota</taxon>
        <taxon>Sar</taxon>
        <taxon>Alveolata</taxon>
        <taxon>Colpodellida</taxon>
        <taxon>Vitrellaceae</taxon>
        <taxon>Vitrella</taxon>
    </lineage>
</organism>
<dbReference type="AlphaFoldDB" id="A0A0G4GT68"/>
<feature type="compositionally biased region" description="Basic and acidic residues" evidence="1">
    <location>
        <begin position="197"/>
        <end position="206"/>
    </location>
</feature>
<accession>A0A0G4GT68</accession>
<feature type="compositionally biased region" description="Low complexity" evidence="1">
    <location>
        <begin position="151"/>
        <end position="166"/>
    </location>
</feature>
<feature type="chain" id="PRO_5005190630" evidence="2">
    <location>
        <begin position="25"/>
        <end position="230"/>
    </location>
</feature>
<feature type="region of interest" description="Disordered" evidence="1">
    <location>
        <begin position="76"/>
        <end position="102"/>
    </location>
</feature>
<dbReference type="VEuPathDB" id="CryptoDB:Vbra_6360"/>
<dbReference type="EMBL" id="CDMY01000800">
    <property type="protein sequence ID" value="CEM33887.1"/>
    <property type="molecule type" value="Genomic_DNA"/>
</dbReference>
<dbReference type="Proteomes" id="UP000041254">
    <property type="component" value="Unassembled WGS sequence"/>
</dbReference>